<evidence type="ECO:0000313" key="1">
    <source>
        <dbReference type="EMBL" id="KFL31449.1"/>
    </source>
</evidence>
<protein>
    <submittedName>
        <fullName evidence="1">Uncharacterized protein</fullName>
    </submittedName>
</protein>
<dbReference type="AlphaFoldDB" id="A0A087M3J6"/>
<accession>A0A087M3J6</accession>
<comment type="caution">
    <text evidence="1">The sequence shown here is derived from an EMBL/GenBank/DDBJ whole genome shotgun (WGS) entry which is preliminary data.</text>
</comment>
<proteinExistence type="predicted"/>
<gene>
    <name evidence="1" type="ORF">JP75_07805</name>
</gene>
<name>A0A087M3J6_9HYPH</name>
<organism evidence="1 2">
    <name type="scientific">Devosia riboflavina</name>
    <dbReference type="NCBI Taxonomy" id="46914"/>
    <lineage>
        <taxon>Bacteria</taxon>
        <taxon>Pseudomonadati</taxon>
        <taxon>Pseudomonadota</taxon>
        <taxon>Alphaproteobacteria</taxon>
        <taxon>Hyphomicrobiales</taxon>
        <taxon>Devosiaceae</taxon>
        <taxon>Devosia</taxon>
    </lineage>
</organism>
<sequence>MSTHPVLRLVDFLVNRPGWIFCGMYVDPPQPPPGFTLETRQDGFLGFVTHYRFVPEVKANG</sequence>
<dbReference type="Proteomes" id="UP000028981">
    <property type="component" value="Unassembled WGS sequence"/>
</dbReference>
<keyword evidence="2" id="KW-1185">Reference proteome</keyword>
<dbReference type="STRING" id="46914.JP75_07805"/>
<reference evidence="1 2" key="1">
    <citation type="submission" date="2014-08" db="EMBL/GenBank/DDBJ databases">
        <authorList>
            <person name="Hassan Y.I."/>
            <person name="Lepp D."/>
            <person name="Zhou T."/>
        </authorList>
    </citation>
    <scope>NUCLEOTIDE SEQUENCE [LARGE SCALE GENOMIC DNA]</scope>
    <source>
        <strain evidence="1 2">IFO13584</strain>
    </source>
</reference>
<dbReference type="EMBL" id="JQGC01000006">
    <property type="protein sequence ID" value="KFL31449.1"/>
    <property type="molecule type" value="Genomic_DNA"/>
</dbReference>
<evidence type="ECO:0000313" key="2">
    <source>
        <dbReference type="Proteomes" id="UP000028981"/>
    </source>
</evidence>